<evidence type="ECO:0000256" key="10">
    <source>
        <dbReference type="ARBA" id="ARBA00023157"/>
    </source>
</evidence>
<dbReference type="EC" id="1.14.11.53" evidence="4"/>
<evidence type="ECO:0000256" key="4">
    <source>
        <dbReference type="ARBA" id="ARBA00012931"/>
    </source>
</evidence>
<dbReference type="GO" id="GO:1990931">
    <property type="term" value="F:mRNA N6-methyladenosine dioxygenase activity"/>
    <property type="evidence" value="ECO:0007669"/>
    <property type="project" value="UniProtKB-EC"/>
</dbReference>
<comment type="subcellular location">
    <subcellularLocation>
        <location evidence="2">Nucleus speckle</location>
    </subcellularLocation>
</comment>
<keyword evidence="8" id="KW-0560">Oxidoreductase</keyword>
<keyword evidence="7" id="KW-0223">Dioxygenase</keyword>
<feature type="compositionally biased region" description="Low complexity" evidence="15">
    <location>
        <begin position="321"/>
        <end position="334"/>
    </location>
</feature>
<evidence type="ECO:0000313" key="16">
    <source>
        <dbReference type="EMBL" id="CAH1794070.1"/>
    </source>
</evidence>
<keyword evidence="10" id="KW-1015">Disulfide bond</keyword>
<dbReference type="FunFam" id="2.60.120.590:FF:000002">
    <property type="entry name" value="RNA demethylase ALKBH5"/>
    <property type="match status" value="1"/>
</dbReference>
<dbReference type="PANTHER" id="PTHR32074">
    <property type="entry name" value="RNA DEMETHYLASE ALKBH5"/>
    <property type="match status" value="1"/>
</dbReference>
<keyword evidence="17" id="KW-1185">Reference proteome</keyword>
<dbReference type="GO" id="GO:0046872">
    <property type="term" value="F:metal ion binding"/>
    <property type="evidence" value="ECO:0007669"/>
    <property type="project" value="UniProtKB-KW"/>
</dbReference>
<feature type="region of interest" description="Disordered" evidence="15">
    <location>
        <begin position="263"/>
        <end position="337"/>
    </location>
</feature>
<dbReference type="GO" id="GO:0006406">
    <property type="term" value="P:mRNA export from nucleus"/>
    <property type="evidence" value="ECO:0007669"/>
    <property type="project" value="TreeGrafter"/>
</dbReference>
<feature type="region of interest" description="Disordered" evidence="15">
    <location>
        <begin position="1"/>
        <end position="43"/>
    </location>
</feature>
<name>A0A8J1UJS6_OWEFU</name>
<evidence type="ECO:0000256" key="1">
    <source>
        <dbReference type="ARBA" id="ARBA00001954"/>
    </source>
</evidence>
<reference evidence="16" key="1">
    <citation type="submission" date="2022-03" db="EMBL/GenBank/DDBJ databases">
        <authorList>
            <person name="Martin C."/>
        </authorList>
    </citation>
    <scope>NUCLEOTIDE SEQUENCE</scope>
</reference>
<feature type="compositionally biased region" description="Basic residues" evidence="15">
    <location>
        <begin position="388"/>
        <end position="398"/>
    </location>
</feature>
<feature type="compositionally biased region" description="Low complexity" evidence="15">
    <location>
        <begin position="1"/>
        <end position="16"/>
    </location>
</feature>
<comment type="catalytic activity">
    <reaction evidence="14">
        <text>an N(6)-methyladenosine in mRNA + 2-oxoglutarate + O2 = an adenosine in mRNA + formaldehyde + succinate + CO2</text>
        <dbReference type="Rhea" id="RHEA:49520"/>
        <dbReference type="Rhea" id="RHEA-COMP:12414"/>
        <dbReference type="Rhea" id="RHEA-COMP:12417"/>
        <dbReference type="ChEBI" id="CHEBI:15379"/>
        <dbReference type="ChEBI" id="CHEBI:16526"/>
        <dbReference type="ChEBI" id="CHEBI:16810"/>
        <dbReference type="ChEBI" id="CHEBI:16842"/>
        <dbReference type="ChEBI" id="CHEBI:30031"/>
        <dbReference type="ChEBI" id="CHEBI:74411"/>
        <dbReference type="ChEBI" id="CHEBI:74449"/>
        <dbReference type="EC" id="1.14.11.53"/>
    </reaction>
    <physiologicalReaction direction="left-to-right" evidence="14">
        <dbReference type="Rhea" id="RHEA:49521"/>
    </physiologicalReaction>
</comment>
<proteinExistence type="inferred from homology"/>
<evidence type="ECO:0000256" key="8">
    <source>
        <dbReference type="ARBA" id="ARBA00023002"/>
    </source>
</evidence>
<evidence type="ECO:0000256" key="13">
    <source>
        <dbReference type="ARBA" id="ARBA00033313"/>
    </source>
</evidence>
<evidence type="ECO:0000256" key="7">
    <source>
        <dbReference type="ARBA" id="ARBA00022964"/>
    </source>
</evidence>
<evidence type="ECO:0000256" key="11">
    <source>
        <dbReference type="ARBA" id="ARBA00023242"/>
    </source>
</evidence>
<dbReference type="GO" id="GO:0016607">
    <property type="term" value="C:nuclear speck"/>
    <property type="evidence" value="ECO:0007669"/>
    <property type="project" value="UniProtKB-SubCell"/>
</dbReference>
<comment type="caution">
    <text evidence="16">The sequence shown here is derived from an EMBL/GenBank/DDBJ whole genome shotgun (WGS) entry which is preliminary data.</text>
</comment>
<evidence type="ECO:0000256" key="14">
    <source>
        <dbReference type="ARBA" id="ARBA00047565"/>
    </source>
</evidence>
<dbReference type="InterPro" id="IPR037151">
    <property type="entry name" value="AlkB-like_sf"/>
</dbReference>
<dbReference type="PANTHER" id="PTHR32074:SF2">
    <property type="entry name" value="RNA DEMETHYLASE ALKBH5"/>
    <property type="match status" value="1"/>
</dbReference>
<evidence type="ECO:0000256" key="3">
    <source>
        <dbReference type="ARBA" id="ARBA00007879"/>
    </source>
</evidence>
<dbReference type="OrthoDB" id="271595at2759"/>
<accession>A0A8J1UJS6</accession>
<evidence type="ECO:0000256" key="15">
    <source>
        <dbReference type="SAM" id="MobiDB-lite"/>
    </source>
</evidence>
<comment type="similarity">
    <text evidence="3">Belongs to the alkB family.</text>
</comment>
<feature type="compositionally biased region" description="Basic and acidic residues" evidence="15">
    <location>
        <begin position="263"/>
        <end position="272"/>
    </location>
</feature>
<dbReference type="EMBL" id="CAIIXF020000009">
    <property type="protein sequence ID" value="CAH1794070.1"/>
    <property type="molecule type" value="Genomic_DNA"/>
</dbReference>
<evidence type="ECO:0000256" key="12">
    <source>
        <dbReference type="ARBA" id="ARBA00030726"/>
    </source>
</evidence>
<protein>
    <recommendedName>
        <fullName evidence="5">RNA demethylase ALKBH5</fullName>
        <ecNumber evidence="4">1.14.11.53</ecNumber>
    </recommendedName>
    <alternativeName>
        <fullName evidence="12">Alkylated DNA repair protein alkB homolog 5</fullName>
    </alternativeName>
    <alternativeName>
        <fullName evidence="13">Alpha-ketoglutarate-dependent dioxygenase alkB homolog 5</fullName>
    </alternativeName>
</protein>
<comment type="cofactor">
    <cofactor evidence="1">
        <name>Fe(2+)</name>
        <dbReference type="ChEBI" id="CHEBI:29033"/>
    </cofactor>
</comment>
<dbReference type="GO" id="GO:0006397">
    <property type="term" value="P:mRNA processing"/>
    <property type="evidence" value="ECO:0007669"/>
    <property type="project" value="InterPro"/>
</dbReference>
<gene>
    <name evidence="16" type="ORF">OFUS_LOCUS18837</name>
</gene>
<evidence type="ECO:0000256" key="6">
    <source>
        <dbReference type="ARBA" id="ARBA00022723"/>
    </source>
</evidence>
<evidence type="ECO:0000256" key="5">
    <source>
        <dbReference type="ARBA" id="ARBA00018485"/>
    </source>
</evidence>
<evidence type="ECO:0000256" key="9">
    <source>
        <dbReference type="ARBA" id="ARBA00023004"/>
    </source>
</evidence>
<keyword evidence="11" id="KW-0539">Nucleus</keyword>
<organism evidence="16 17">
    <name type="scientific">Owenia fusiformis</name>
    <name type="common">Polychaete worm</name>
    <dbReference type="NCBI Taxonomy" id="6347"/>
    <lineage>
        <taxon>Eukaryota</taxon>
        <taxon>Metazoa</taxon>
        <taxon>Spiralia</taxon>
        <taxon>Lophotrochozoa</taxon>
        <taxon>Annelida</taxon>
        <taxon>Polychaeta</taxon>
        <taxon>Sedentaria</taxon>
        <taxon>Canalipalpata</taxon>
        <taxon>Sabellida</taxon>
        <taxon>Oweniida</taxon>
        <taxon>Oweniidae</taxon>
        <taxon>Owenia</taxon>
    </lineage>
</organism>
<dbReference type="InterPro" id="IPR032860">
    <property type="entry name" value="ALKBH5"/>
</dbReference>
<feature type="region of interest" description="Disordered" evidence="15">
    <location>
        <begin position="357"/>
        <end position="398"/>
    </location>
</feature>
<evidence type="ECO:0000256" key="2">
    <source>
        <dbReference type="ARBA" id="ARBA00004324"/>
    </source>
</evidence>
<keyword evidence="6" id="KW-0479">Metal-binding</keyword>
<dbReference type="AlphaFoldDB" id="A0A8J1UJS6"/>
<keyword evidence="9" id="KW-0408">Iron</keyword>
<dbReference type="SUPFAM" id="SSF51197">
    <property type="entry name" value="Clavaminate synthase-like"/>
    <property type="match status" value="1"/>
</dbReference>
<evidence type="ECO:0000313" key="17">
    <source>
        <dbReference type="Proteomes" id="UP000749559"/>
    </source>
</evidence>
<dbReference type="Proteomes" id="UP000749559">
    <property type="component" value="Unassembled WGS sequence"/>
</dbReference>
<dbReference type="Gene3D" id="2.60.120.590">
    <property type="entry name" value="Alpha-ketoglutarate-dependent dioxygenase AlkB-like"/>
    <property type="match status" value="1"/>
</dbReference>
<sequence length="398" mass="45298">MAESNFRSRNSFSRSYSHSRKRRYSEGTYDNDSDEDNRPLSKYDHFTKKEMAEEIRRVKDGIVHRQLFSSEMCELIEKKIESVVEKANRGEYKQKTVDRAPLRCKYFFGEGYTYGSQLDKKGPGGERLYPKGQVDKIPEWIHKLVVQPLVEAKVIEKNFVNSAVINDYQPGGCIVSHIDPKHIFDRPIVTVSFMSDSALSFGCKFSFKPIRVSNPVVVQPVKRGCVLAISGYAADEITHCIRPQDVTKRRAVIILRRVPDDAPRLGDPDPIRRPLSASVGAKPRKRSSKSNSFLYRDSGSESEDDYKYHGRSNSAKRDSPRTGGMRSSPGSSSSKRIVKAPVRSFCLPNGSYLNAKELNSEEEVAEKEEKPPKKKRKVSEHNSNSEKKSKRREVRFSH</sequence>